<keyword evidence="5 6" id="KW-0472">Membrane</keyword>
<dbReference type="InterPro" id="IPR037185">
    <property type="entry name" value="EmrE-like"/>
</dbReference>
<proteinExistence type="inferred from homology"/>
<accession>A0A1G4RH54</accession>
<evidence type="ECO:0000256" key="2">
    <source>
        <dbReference type="ARBA" id="ARBA00007362"/>
    </source>
</evidence>
<evidence type="ECO:0000259" key="7">
    <source>
        <dbReference type="Pfam" id="PF00892"/>
    </source>
</evidence>
<feature type="transmembrane region" description="Helical" evidence="6">
    <location>
        <begin position="39"/>
        <end position="58"/>
    </location>
</feature>
<evidence type="ECO:0000256" key="3">
    <source>
        <dbReference type="ARBA" id="ARBA00022692"/>
    </source>
</evidence>
<evidence type="ECO:0000313" key="8">
    <source>
        <dbReference type="EMBL" id="SCW56194.1"/>
    </source>
</evidence>
<protein>
    <submittedName>
        <fullName evidence="8">Threonine/homoserine efflux transporter RhtA</fullName>
    </submittedName>
</protein>
<feature type="transmembrane region" description="Helical" evidence="6">
    <location>
        <begin position="78"/>
        <end position="95"/>
    </location>
</feature>
<dbReference type="AlphaFoldDB" id="A0A1G4RH54"/>
<feature type="transmembrane region" description="Helical" evidence="6">
    <location>
        <begin position="217"/>
        <end position="239"/>
    </location>
</feature>
<dbReference type="GO" id="GO:0016020">
    <property type="term" value="C:membrane"/>
    <property type="evidence" value="ECO:0007669"/>
    <property type="project" value="UniProtKB-SubCell"/>
</dbReference>
<dbReference type="EMBL" id="FMTS01000002">
    <property type="protein sequence ID" value="SCW56194.1"/>
    <property type="molecule type" value="Genomic_DNA"/>
</dbReference>
<keyword evidence="4 6" id="KW-1133">Transmembrane helix</keyword>
<dbReference type="RefSeq" id="WP_090646938.1">
    <property type="nucleotide sequence ID" value="NZ_CBCRYE010000006.1"/>
</dbReference>
<comment type="similarity">
    <text evidence="2">Belongs to the EamA transporter family.</text>
</comment>
<name>A0A1G4RH54_9CAUL</name>
<sequence length="304" mass="32804">MKPDYLKGCGLAFGAALLWGVSGTAGQFLFAHRGVNTEWLVAVRMLMAGVLMLGFVALRAPRDLFTVWTRQADALRMAVFGLFGMLAVQYTYFAAINASNAATATVLQYTGPVLIVGWFAWQKKRWPTPFELLCVVMAVAGTFFMVTHGSLNSLSVSKMALVWGLTSAVALAFYSIQPLTLMSRYSPPIVIGWGMLIGGLALSVIHPPWAMAGTWDVPAIGAFAFVIVFGTLIPFYAYLTAVRIVGPETSSLLACAEPLAAALIGIIWLGTRFGLYDWLGTALILATVISLSLRKQEPVALKIE</sequence>
<keyword evidence="3 6" id="KW-0812">Transmembrane</keyword>
<feature type="domain" description="EamA" evidence="7">
    <location>
        <begin position="7"/>
        <end position="146"/>
    </location>
</feature>
<dbReference type="Pfam" id="PF00892">
    <property type="entry name" value="EamA"/>
    <property type="match status" value="2"/>
</dbReference>
<dbReference type="Proteomes" id="UP000199150">
    <property type="component" value="Unassembled WGS sequence"/>
</dbReference>
<dbReference type="InterPro" id="IPR000620">
    <property type="entry name" value="EamA_dom"/>
</dbReference>
<evidence type="ECO:0000256" key="4">
    <source>
        <dbReference type="ARBA" id="ARBA00022989"/>
    </source>
</evidence>
<feature type="transmembrane region" description="Helical" evidence="6">
    <location>
        <begin position="251"/>
        <end position="269"/>
    </location>
</feature>
<organism evidence="8 9">
    <name type="scientific">Asticcacaulis taihuensis</name>
    <dbReference type="NCBI Taxonomy" id="260084"/>
    <lineage>
        <taxon>Bacteria</taxon>
        <taxon>Pseudomonadati</taxon>
        <taxon>Pseudomonadota</taxon>
        <taxon>Alphaproteobacteria</taxon>
        <taxon>Caulobacterales</taxon>
        <taxon>Caulobacteraceae</taxon>
        <taxon>Asticcacaulis</taxon>
    </lineage>
</organism>
<dbReference type="STRING" id="260084.SAMN02927928_1925"/>
<gene>
    <name evidence="8" type="ORF">SAMN02927928_1925</name>
</gene>
<feature type="transmembrane region" description="Helical" evidence="6">
    <location>
        <begin position="132"/>
        <end position="151"/>
    </location>
</feature>
<evidence type="ECO:0000256" key="6">
    <source>
        <dbReference type="SAM" id="Phobius"/>
    </source>
</evidence>
<feature type="domain" description="EamA" evidence="7">
    <location>
        <begin position="159"/>
        <end position="292"/>
    </location>
</feature>
<reference evidence="9" key="1">
    <citation type="submission" date="2016-10" db="EMBL/GenBank/DDBJ databases">
        <authorList>
            <person name="Varghese N."/>
            <person name="Submissions S."/>
        </authorList>
    </citation>
    <scope>NUCLEOTIDE SEQUENCE [LARGE SCALE GENOMIC DNA]</scope>
    <source>
        <strain evidence="9">CGMCC 1.3431</strain>
    </source>
</reference>
<dbReference type="InterPro" id="IPR050638">
    <property type="entry name" value="AA-Vitamin_Transporters"/>
</dbReference>
<feature type="transmembrane region" description="Helical" evidence="6">
    <location>
        <begin position="275"/>
        <end position="293"/>
    </location>
</feature>
<comment type="subcellular location">
    <subcellularLocation>
        <location evidence="1">Membrane</location>
        <topology evidence="1">Multi-pass membrane protein</topology>
    </subcellularLocation>
</comment>
<dbReference type="SUPFAM" id="SSF103481">
    <property type="entry name" value="Multidrug resistance efflux transporter EmrE"/>
    <property type="match status" value="2"/>
</dbReference>
<feature type="transmembrane region" description="Helical" evidence="6">
    <location>
        <begin position="101"/>
        <end position="120"/>
    </location>
</feature>
<feature type="transmembrane region" description="Helical" evidence="6">
    <location>
        <begin position="157"/>
        <end position="176"/>
    </location>
</feature>
<feature type="transmembrane region" description="Helical" evidence="6">
    <location>
        <begin position="188"/>
        <end position="205"/>
    </location>
</feature>
<dbReference type="PANTHER" id="PTHR32322">
    <property type="entry name" value="INNER MEMBRANE TRANSPORTER"/>
    <property type="match status" value="1"/>
</dbReference>
<evidence type="ECO:0000256" key="5">
    <source>
        <dbReference type="ARBA" id="ARBA00023136"/>
    </source>
</evidence>
<evidence type="ECO:0000313" key="9">
    <source>
        <dbReference type="Proteomes" id="UP000199150"/>
    </source>
</evidence>
<dbReference type="PANTHER" id="PTHR32322:SF2">
    <property type="entry name" value="EAMA DOMAIN-CONTAINING PROTEIN"/>
    <property type="match status" value="1"/>
</dbReference>
<dbReference type="OrthoDB" id="2352272at2"/>
<keyword evidence="9" id="KW-1185">Reference proteome</keyword>
<evidence type="ECO:0000256" key="1">
    <source>
        <dbReference type="ARBA" id="ARBA00004141"/>
    </source>
</evidence>